<evidence type="ECO:0000313" key="5">
    <source>
        <dbReference type="Proteomes" id="UP000046393"/>
    </source>
</evidence>
<dbReference type="GO" id="GO:0016020">
    <property type="term" value="C:membrane"/>
    <property type="evidence" value="ECO:0007669"/>
    <property type="project" value="TreeGrafter"/>
</dbReference>
<reference evidence="6" key="1">
    <citation type="submission" date="2017-02" db="UniProtKB">
        <authorList>
            <consortium name="WormBaseParasite"/>
        </authorList>
    </citation>
    <scope>IDENTIFICATION</scope>
</reference>
<evidence type="ECO:0000313" key="6">
    <source>
        <dbReference type="WBParaSite" id="SMUV_0000881601-mRNA-1"/>
    </source>
</evidence>
<feature type="short sequence motif" description="DGA/G" evidence="2">
    <location>
        <begin position="176"/>
        <end position="178"/>
    </location>
</feature>
<dbReference type="GO" id="GO:0005737">
    <property type="term" value="C:cytoplasm"/>
    <property type="evidence" value="ECO:0007669"/>
    <property type="project" value="TreeGrafter"/>
</dbReference>
<dbReference type="PANTHER" id="PTHR12406">
    <property type="entry name" value="CALCIUM-INDEPENDENT PHOSPHOLIPASE A2 IPLA2 -RELATED"/>
    <property type="match status" value="1"/>
</dbReference>
<dbReference type="PROSITE" id="PS51257">
    <property type="entry name" value="PROKAR_LIPOPROTEIN"/>
    <property type="match status" value="1"/>
</dbReference>
<dbReference type="SUPFAM" id="SSF52151">
    <property type="entry name" value="FabD/lysophospholipase-like"/>
    <property type="match status" value="1"/>
</dbReference>
<keyword evidence="2" id="KW-0442">Lipid degradation</keyword>
<feature type="active site" description="Proton acceptor" evidence="2">
    <location>
        <position position="176"/>
    </location>
</feature>
<dbReference type="GO" id="GO:0019433">
    <property type="term" value="P:triglyceride catabolic process"/>
    <property type="evidence" value="ECO:0007669"/>
    <property type="project" value="TreeGrafter"/>
</dbReference>
<evidence type="ECO:0000256" key="3">
    <source>
        <dbReference type="SAM" id="Phobius"/>
    </source>
</evidence>
<dbReference type="InterPro" id="IPR016035">
    <property type="entry name" value="Acyl_Trfase/lysoPLipase"/>
</dbReference>
<evidence type="ECO:0000259" key="4">
    <source>
        <dbReference type="PROSITE" id="PS51635"/>
    </source>
</evidence>
<dbReference type="InterPro" id="IPR002641">
    <property type="entry name" value="PNPLA_dom"/>
</dbReference>
<keyword evidence="3" id="KW-0472">Membrane</keyword>
<keyword evidence="5" id="KW-1185">Reference proteome</keyword>
<dbReference type="Gene3D" id="3.40.1090.10">
    <property type="entry name" value="Cytosolic phospholipase A2 catalytic domain"/>
    <property type="match status" value="1"/>
</dbReference>
<dbReference type="WBParaSite" id="SMUV_0000881601-mRNA-1">
    <property type="protein sequence ID" value="SMUV_0000881601-mRNA-1"/>
    <property type="gene ID" value="SMUV_0000881601"/>
</dbReference>
<evidence type="ECO:0000256" key="1">
    <source>
        <dbReference type="ARBA" id="ARBA00023098"/>
    </source>
</evidence>
<protein>
    <submittedName>
        <fullName evidence="6">PNPLA domain-containing protein</fullName>
    </submittedName>
</protein>
<dbReference type="InterPro" id="IPR033562">
    <property type="entry name" value="PLPL"/>
</dbReference>
<feature type="domain" description="PNPLA" evidence="4">
    <location>
        <begin position="15"/>
        <end position="189"/>
    </location>
</feature>
<name>A0A0N5AVA5_9BILA</name>
<keyword evidence="3" id="KW-0812">Transmembrane</keyword>
<organism evidence="5 6">
    <name type="scientific">Syphacia muris</name>
    <dbReference type="NCBI Taxonomy" id="451379"/>
    <lineage>
        <taxon>Eukaryota</taxon>
        <taxon>Metazoa</taxon>
        <taxon>Ecdysozoa</taxon>
        <taxon>Nematoda</taxon>
        <taxon>Chromadorea</taxon>
        <taxon>Rhabditida</taxon>
        <taxon>Spirurina</taxon>
        <taxon>Oxyuridomorpha</taxon>
        <taxon>Oxyuroidea</taxon>
        <taxon>Oxyuridae</taxon>
        <taxon>Syphacia</taxon>
    </lineage>
</organism>
<sequence>MENSDKVTDGSNIALSFSGCGFLGSYHFGALACLTRNGVSLKRRIKRCAGASAGTLVATLMVLAPDKAEDGLSRMYSLTEEMSKLRFGALTPGFHLAEKLAGIVEDFIPQDISAAQDKLYISLTRQRDSKNLLVSRFSSRKHLMDCLCASCYIPMYSMGFDYNAPRPMIDNETYIDGGYTNNLPIFMDIPTITVSPFSGSAMVSPDDDPPAIAFMDKRFHIGTQEFKVNLSNLLRGRQALFPPSVDILRDYYCQGYNDMLDFLSKNNIAGAT</sequence>
<keyword evidence="1 2" id="KW-0443">Lipid metabolism</keyword>
<accession>A0A0N5AVA5</accession>
<dbReference type="GO" id="GO:0055088">
    <property type="term" value="P:lipid homeostasis"/>
    <property type="evidence" value="ECO:0007669"/>
    <property type="project" value="TreeGrafter"/>
</dbReference>
<keyword evidence="3" id="KW-1133">Transmembrane helix</keyword>
<dbReference type="PROSITE" id="PS51635">
    <property type="entry name" value="PNPLA"/>
    <property type="match status" value="1"/>
</dbReference>
<feature type="short sequence motif" description="GXGXXG" evidence="2">
    <location>
        <begin position="19"/>
        <end position="24"/>
    </location>
</feature>
<dbReference type="Proteomes" id="UP000046393">
    <property type="component" value="Unplaced"/>
</dbReference>
<dbReference type="AlphaFoldDB" id="A0A0N5AVA5"/>
<dbReference type="GO" id="GO:0005811">
    <property type="term" value="C:lipid droplet"/>
    <property type="evidence" value="ECO:0007669"/>
    <property type="project" value="TreeGrafter"/>
</dbReference>
<feature type="active site" description="Nucleophile" evidence="2">
    <location>
        <position position="52"/>
    </location>
</feature>
<dbReference type="GO" id="GO:0004806">
    <property type="term" value="F:triacylglycerol lipase activity"/>
    <property type="evidence" value="ECO:0007669"/>
    <property type="project" value="TreeGrafter"/>
</dbReference>
<feature type="short sequence motif" description="GXSXG" evidence="2">
    <location>
        <begin position="50"/>
        <end position="54"/>
    </location>
</feature>
<feature type="transmembrane region" description="Helical" evidence="3">
    <location>
        <begin position="12"/>
        <end position="34"/>
    </location>
</feature>
<evidence type="ECO:0000256" key="2">
    <source>
        <dbReference type="PROSITE-ProRule" id="PRU01161"/>
    </source>
</evidence>
<dbReference type="STRING" id="451379.A0A0N5AVA5"/>
<dbReference type="PANTHER" id="PTHR12406:SF38">
    <property type="entry name" value="PNPLA DOMAIN-CONTAINING PROTEIN"/>
    <property type="match status" value="1"/>
</dbReference>
<keyword evidence="2" id="KW-0378">Hydrolase</keyword>
<dbReference type="Pfam" id="PF01734">
    <property type="entry name" value="Patatin"/>
    <property type="match status" value="1"/>
</dbReference>
<proteinExistence type="predicted"/>